<accession>A0ABU5AJ81</accession>
<proteinExistence type="predicted"/>
<name>A0ABU5AJ81_9HYPH</name>
<evidence type="ECO:0000313" key="2">
    <source>
        <dbReference type="Proteomes" id="UP001276564"/>
    </source>
</evidence>
<sequence>MPESPRCRLVRKRDGEARMVSRADLQEFFKTYEKVYNDAIAGTVDLDDVADIYSTGFVSVTPAGVIVGENGAELKDVMKKGFEAYRAIGSKKMICADVSVTPIDQDHCVAKVQWSGEYERKNKDRLTIDFEVNYLVERRDGRLKVFGWIAGDEQAEFRKYGLL</sequence>
<reference evidence="1 2" key="1">
    <citation type="submission" date="2023-08" db="EMBL/GenBank/DDBJ databases">
        <title>Implementing the SeqCode for naming new Mesorhizobium species isolated from Vachellia karroo root nodules.</title>
        <authorList>
            <person name="Van Lill M."/>
        </authorList>
    </citation>
    <scope>NUCLEOTIDE SEQUENCE [LARGE SCALE GENOMIC DNA]</scope>
    <source>
        <strain evidence="1 2">VK4B</strain>
    </source>
</reference>
<keyword evidence="2" id="KW-1185">Reference proteome</keyword>
<dbReference type="SUPFAM" id="SSF54427">
    <property type="entry name" value="NTF2-like"/>
    <property type="match status" value="1"/>
</dbReference>
<protein>
    <submittedName>
        <fullName evidence="1">Nuclear transport factor 2 family protein</fullName>
    </submittedName>
</protein>
<comment type="caution">
    <text evidence="1">The sequence shown here is derived from an EMBL/GenBank/DDBJ whole genome shotgun (WGS) entry which is preliminary data.</text>
</comment>
<dbReference type="EMBL" id="JAVIIP010000003">
    <property type="protein sequence ID" value="MDX8537306.1"/>
    <property type="molecule type" value="Genomic_DNA"/>
</dbReference>
<evidence type="ECO:0000313" key="1">
    <source>
        <dbReference type="EMBL" id="MDX8537306.1"/>
    </source>
</evidence>
<dbReference type="Proteomes" id="UP001276564">
    <property type="component" value="Unassembled WGS sequence"/>
</dbReference>
<organism evidence="1 2">
    <name type="scientific">Mesorhizobium abyssinicae</name>
    <dbReference type="NCBI Taxonomy" id="1209958"/>
    <lineage>
        <taxon>Bacteria</taxon>
        <taxon>Pseudomonadati</taxon>
        <taxon>Pseudomonadota</taxon>
        <taxon>Alphaproteobacteria</taxon>
        <taxon>Hyphomicrobiales</taxon>
        <taxon>Phyllobacteriaceae</taxon>
        <taxon>Mesorhizobium</taxon>
    </lineage>
</organism>
<gene>
    <name evidence="1" type="ORF">RFM23_06680</name>
</gene>
<dbReference type="RefSeq" id="WP_320319970.1">
    <property type="nucleotide sequence ID" value="NZ_JAVIIP010000003.1"/>
</dbReference>
<dbReference type="InterPro" id="IPR032710">
    <property type="entry name" value="NTF2-like_dom_sf"/>
</dbReference>